<proteinExistence type="predicted"/>
<feature type="compositionally biased region" description="Basic residues" evidence="1">
    <location>
        <begin position="23"/>
        <end position="33"/>
    </location>
</feature>
<reference evidence="2 3" key="1">
    <citation type="submission" date="2015-04" db="EMBL/GenBank/DDBJ databases">
        <title>Draft genome sequence of bacteremic isolate Catabacter hongkongensis type strain HKU16T.</title>
        <authorList>
            <person name="Lau S.K."/>
            <person name="Teng J.L."/>
            <person name="Huang Y."/>
            <person name="Curreem S.O."/>
            <person name="Tsui S.K."/>
            <person name="Woo P.C."/>
        </authorList>
    </citation>
    <scope>NUCLEOTIDE SEQUENCE [LARGE SCALE GENOMIC DNA]</scope>
    <source>
        <strain evidence="2 3">HKU16</strain>
    </source>
</reference>
<dbReference type="STRING" id="270498.CHK_3055"/>
<feature type="region of interest" description="Disordered" evidence="1">
    <location>
        <begin position="1"/>
        <end position="62"/>
    </location>
</feature>
<dbReference type="EMBL" id="LAYJ01000133">
    <property type="protein sequence ID" value="KKI49477.1"/>
    <property type="molecule type" value="Genomic_DNA"/>
</dbReference>
<evidence type="ECO:0000256" key="1">
    <source>
        <dbReference type="SAM" id="MobiDB-lite"/>
    </source>
</evidence>
<dbReference type="AlphaFoldDB" id="A0A0M2NGA9"/>
<evidence type="ECO:0000313" key="3">
    <source>
        <dbReference type="Proteomes" id="UP000034076"/>
    </source>
</evidence>
<accession>A0A0M2NGA9</accession>
<sequence length="62" mass="6621">MILPSSHSLGAARTYAPHAMGTARHRNAGRKVRNGLFYETEGGEVIHNQSAGGEKNSGKTSR</sequence>
<organism evidence="2 3">
    <name type="scientific">Christensenella hongkongensis</name>
    <dbReference type="NCBI Taxonomy" id="270498"/>
    <lineage>
        <taxon>Bacteria</taxon>
        <taxon>Bacillati</taxon>
        <taxon>Bacillota</taxon>
        <taxon>Clostridia</taxon>
        <taxon>Christensenellales</taxon>
        <taxon>Christensenellaceae</taxon>
        <taxon>Christensenella</taxon>
    </lineage>
</organism>
<comment type="caution">
    <text evidence="2">The sequence shown here is derived from an EMBL/GenBank/DDBJ whole genome shotgun (WGS) entry which is preliminary data.</text>
</comment>
<keyword evidence="3" id="KW-1185">Reference proteome</keyword>
<dbReference type="Proteomes" id="UP000034076">
    <property type="component" value="Unassembled WGS sequence"/>
</dbReference>
<gene>
    <name evidence="2" type="ORF">CHK_3055</name>
</gene>
<evidence type="ECO:0000313" key="2">
    <source>
        <dbReference type="EMBL" id="KKI49477.1"/>
    </source>
</evidence>
<name>A0A0M2NGA9_9FIRM</name>
<protein>
    <submittedName>
        <fullName evidence="2">Uncharacterized protein</fullName>
    </submittedName>
</protein>